<dbReference type="RefSeq" id="WP_037663136.1">
    <property type="nucleotide sequence ID" value="NZ_CP051008.1"/>
</dbReference>
<keyword evidence="1" id="KW-0614">Plasmid</keyword>
<gene>
    <name evidence="1" type="ORF">HEP81_08105</name>
</gene>
<evidence type="ECO:0000313" key="2">
    <source>
        <dbReference type="Proteomes" id="UP000516422"/>
    </source>
</evidence>
<reference evidence="1 2" key="1">
    <citation type="submission" date="2020-04" db="EMBL/GenBank/DDBJ databases">
        <title>Characterization and engineering of Streptomyces griseofuscus DSM40191 as a potential heterologous host for expression of BGCs.</title>
        <authorList>
            <person name="Gren T."/>
            <person name="Whitford C.M."/>
            <person name="Mohite O.S."/>
            <person name="Joergensen T.S."/>
            <person name="Nielsen J.B."/>
            <person name="Lee S.Y."/>
            <person name="Weber T."/>
        </authorList>
    </citation>
    <scope>NUCLEOTIDE SEQUENCE [LARGE SCALE GENOMIC DNA]</scope>
    <source>
        <strain evidence="1 2">DSM 40191</strain>
        <plasmid evidence="1 2">pSGRIFU2</plasmid>
    </source>
</reference>
<name>A0A7H1QDF3_9ACTN</name>
<dbReference type="KEGG" id="sgf:HEP81_08105"/>
<evidence type="ECO:0000313" key="1">
    <source>
        <dbReference type="EMBL" id="QNT98333.1"/>
    </source>
</evidence>
<dbReference type="GeneID" id="91467575"/>
<protein>
    <submittedName>
        <fullName evidence="1">Uncharacterized protein</fullName>
    </submittedName>
</protein>
<proteinExistence type="predicted"/>
<sequence length="69" mass="7772">MAANESDHLKSLIISTAQELWEDKDALSKFLNVVRRSEGFAPLADTLEQSEVRPAKPTFYGVQSTEFQE</sequence>
<geneLocation type="plasmid" evidence="1 2">
    <name>pSGRIFU2</name>
</geneLocation>
<organism evidence="1 2">
    <name type="scientific">Streptomyces griseofuscus</name>
    <dbReference type="NCBI Taxonomy" id="146922"/>
    <lineage>
        <taxon>Bacteria</taxon>
        <taxon>Bacillati</taxon>
        <taxon>Actinomycetota</taxon>
        <taxon>Actinomycetes</taxon>
        <taxon>Kitasatosporales</taxon>
        <taxon>Streptomycetaceae</taxon>
        <taxon>Streptomyces</taxon>
    </lineage>
</organism>
<dbReference type="AlphaFoldDB" id="A0A7H1QDF3"/>
<dbReference type="Proteomes" id="UP000516422">
    <property type="component" value="Plasmid pSGRIFU2"/>
</dbReference>
<dbReference type="EMBL" id="CP051008">
    <property type="protein sequence ID" value="QNT98333.1"/>
    <property type="molecule type" value="Genomic_DNA"/>
</dbReference>
<accession>A0A7H1QDF3</accession>